<evidence type="ECO:0000313" key="9">
    <source>
        <dbReference type="Proteomes" id="UP000244900"/>
    </source>
</evidence>
<feature type="region of interest" description="Disordered" evidence="6">
    <location>
        <begin position="5689"/>
        <end position="5815"/>
    </location>
</feature>
<feature type="region of interest" description="Disordered" evidence="6">
    <location>
        <begin position="4429"/>
        <end position="4467"/>
    </location>
</feature>
<dbReference type="InterPro" id="IPR006935">
    <property type="entry name" value="Helicase/UvrB_N"/>
</dbReference>
<feature type="region of interest" description="Disordered" evidence="6">
    <location>
        <begin position="5244"/>
        <end position="5336"/>
    </location>
</feature>
<feature type="compositionally biased region" description="Basic and acidic residues" evidence="6">
    <location>
        <begin position="6213"/>
        <end position="6223"/>
    </location>
</feature>
<feature type="region of interest" description="Disordered" evidence="6">
    <location>
        <begin position="4980"/>
        <end position="5003"/>
    </location>
</feature>
<feature type="compositionally biased region" description="Acidic residues" evidence="6">
    <location>
        <begin position="121"/>
        <end position="132"/>
    </location>
</feature>
<evidence type="ECO:0000256" key="2">
    <source>
        <dbReference type="ARBA" id="ARBA00022801"/>
    </source>
</evidence>
<feature type="region of interest" description="Disordered" evidence="6">
    <location>
        <begin position="740"/>
        <end position="790"/>
    </location>
</feature>
<dbReference type="InterPro" id="IPR029063">
    <property type="entry name" value="SAM-dependent_MTases_sf"/>
</dbReference>
<protein>
    <recommendedName>
        <fullName evidence="7">Helicase ATP-binding domain-containing protein</fullName>
    </recommendedName>
</protein>
<feature type="region of interest" description="Disordered" evidence="6">
    <location>
        <begin position="2760"/>
        <end position="2784"/>
    </location>
</feature>
<keyword evidence="2" id="KW-0378">Hydrolase</keyword>
<feature type="compositionally biased region" description="Basic and acidic residues" evidence="6">
    <location>
        <begin position="102"/>
        <end position="120"/>
    </location>
</feature>
<dbReference type="Pfam" id="PF04851">
    <property type="entry name" value="ResIII"/>
    <property type="match status" value="1"/>
</dbReference>
<feature type="compositionally biased region" description="Polar residues" evidence="6">
    <location>
        <begin position="5753"/>
        <end position="5765"/>
    </location>
</feature>
<feature type="compositionally biased region" description="Basic and acidic residues" evidence="6">
    <location>
        <begin position="219"/>
        <end position="233"/>
    </location>
</feature>
<dbReference type="GO" id="GO:0016787">
    <property type="term" value="F:hydrolase activity"/>
    <property type="evidence" value="ECO:0007669"/>
    <property type="project" value="UniProtKB-KW"/>
</dbReference>
<dbReference type="GO" id="GO:0004386">
    <property type="term" value="F:helicase activity"/>
    <property type="evidence" value="ECO:0007669"/>
    <property type="project" value="UniProtKB-KW"/>
</dbReference>
<dbReference type="InterPro" id="IPR014001">
    <property type="entry name" value="Helicase_ATP-bd"/>
</dbReference>
<dbReference type="PANTHER" id="PTHR41313">
    <property type="entry name" value="ADENINE-SPECIFIC METHYLTRANSFERASE"/>
    <property type="match status" value="1"/>
</dbReference>
<dbReference type="Gene3D" id="3.40.50.300">
    <property type="entry name" value="P-loop containing nucleotide triphosphate hydrolases"/>
    <property type="match status" value="4"/>
</dbReference>
<feature type="compositionally biased region" description="Basic and acidic residues" evidence="6">
    <location>
        <begin position="5729"/>
        <end position="5740"/>
    </location>
</feature>
<dbReference type="InterPro" id="IPR027417">
    <property type="entry name" value="P-loop_NTPase"/>
</dbReference>
<evidence type="ECO:0000256" key="1">
    <source>
        <dbReference type="ARBA" id="ARBA00022741"/>
    </source>
</evidence>
<feature type="compositionally biased region" description="Basic and acidic residues" evidence="6">
    <location>
        <begin position="2833"/>
        <end position="2855"/>
    </location>
</feature>
<dbReference type="GO" id="GO:0005524">
    <property type="term" value="F:ATP binding"/>
    <property type="evidence" value="ECO:0007669"/>
    <property type="project" value="UniProtKB-KW"/>
</dbReference>
<feature type="compositionally biased region" description="Low complexity" evidence="6">
    <location>
        <begin position="5282"/>
        <end position="5306"/>
    </location>
</feature>
<feature type="compositionally biased region" description="Low complexity" evidence="6">
    <location>
        <begin position="750"/>
        <end position="774"/>
    </location>
</feature>
<feature type="compositionally biased region" description="Basic and acidic residues" evidence="6">
    <location>
        <begin position="5689"/>
        <end position="5703"/>
    </location>
</feature>
<dbReference type="Proteomes" id="UP000244900">
    <property type="component" value="Chromosome"/>
</dbReference>
<feature type="compositionally biased region" description="Basic and acidic residues" evidence="6">
    <location>
        <begin position="1009"/>
        <end position="1019"/>
    </location>
</feature>
<feature type="compositionally biased region" description="Low complexity" evidence="6">
    <location>
        <begin position="2876"/>
        <end position="2892"/>
    </location>
</feature>
<feature type="compositionally biased region" description="Basic and acidic residues" evidence="6">
    <location>
        <begin position="778"/>
        <end position="790"/>
    </location>
</feature>
<gene>
    <name evidence="8" type="ORF">DDW44_30800</name>
</gene>
<reference evidence="8 9" key="1">
    <citation type="submission" date="2018-05" db="EMBL/GenBank/DDBJ databases">
        <title>Complete genome sequence of sponge-derived Streptomyces sp. HNM0039.</title>
        <authorList>
            <person name="Huang X."/>
            <person name="Zhou S."/>
        </authorList>
    </citation>
    <scope>NUCLEOTIDE SEQUENCE [LARGE SCALE GENOMIC DNA]</scope>
    <source>
        <strain evidence="8 9">HNM0039</strain>
    </source>
</reference>
<feature type="region of interest" description="Disordered" evidence="6">
    <location>
        <begin position="333"/>
        <end position="353"/>
    </location>
</feature>
<dbReference type="Pfam" id="PF00580">
    <property type="entry name" value="UvrD-helicase"/>
    <property type="match status" value="1"/>
</dbReference>
<feature type="region of interest" description="Disordered" evidence="6">
    <location>
        <begin position="1009"/>
        <end position="1161"/>
    </location>
</feature>
<dbReference type="KEGG" id="stir:DDW44_30800"/>
<keyword evidence="4" id="KW-0067">ATP-binding</keyword>
<evidence type="ECO:0000256" key="3">
    <source>
        <dbReference type="ARBA" id="ARBA00022806"/>
    </source>
</evidence>
<dbReference type="InterPro" id="IPR052933">
    <property type="entry name" value="DNA_Protect_Modify"/>
</dbReference>
<feature type="region of interest" description="Disordered" evidence="6">
    <location>
        <begin position="75"/>
        <end position="235"/>
    </location>
</feature>
<organism evidence="8 9">
    <name type="scientific">Streptomyces tirandamycinicus</name>
    <dbReference type="NCBI Taxonomy" id="2174846"/>
    <lineage>
        <taxon>Bacteria</taxon>
        <taxon>Bacillati</taxon>
        <taxon>Actinomycetota</taxon>
        <taxon>Actinomycetes</taxon>
        <taxon>Kitasatosporales</taxon>
        <taxon>Streptomycetaceae</taxon>
        <taxon>Streptomyces</taxon>
    </lineage>
</organism>
<feature type="region of interest" description="Disordered" evidence="6">
    <location>
        <begin position="3845"/>
        <end position="3882"/>
    </location>
</feature>
<keyword evidence="5" id="KW-0175">Coiled coil</keyword>
<feature type="compositionally biased region" description="Basic and acidic residues" evidence="6">
    <location>
        <begin position="1643"/>
        <end position="1652"/>
    </location>
</feature>
<feature type="compositionally biased region" description="Acidic residues" evidence="6">
    <location>
        <begin position="140"/>
        <end position="165"/>
    </location>
</feature>
<feature type="region of interest" description="Disordered" evidence="6">
    <location>
        <begin position="1623"/>
        <end position="1652"/>
    </location>
</feature>
<dbReference type="SUPFAM" id="SSF53335">
    <property type="entry name" value="S-adenosyl-L-methionine-dependent methyltransferases"/>
    <property type="match status" value="1"/>
</dbReference>
<dbReference type="SMART" id="SM00487">
    <property type="entry name" value="DEXDc"/>
    <property type="match status" value="1"/>
</dbReference>
<feature type="compositionally biased region" description="Basic and acidic residues" evidence="6">
    <location>
        <begin position="2760"/>
        <end position="2771"/>
    </location>
</feature>
<evidence type="ECO:0000256" key="5">
    <source>
        <dbReference type="SAM" id="Coils"/>
    </source>
</evidence>
<dbReference type="InterPro" id="IPR014016">
    <property type="entry name" value="UvrD-like_ATP-bd"/>
</dbReference>
<keyword evidence="1" id="KW-0547">Nucleotide-binding</keyword>
<evidence type="ECO:0000313" key="8">
    <source>
        <dbReference type="EMBL" id="AWI32706.1"/>
    </source>
</evidence>
<feature type="region of interest" description="Disordered" evidence="6">
    <location>
        <begin position="6086"/>
        <end position="6178"/>
    </location>
</feature>
<dbReference type="Gene3D" id="3.40.50.150">
    <property type="entry name" value="Vaccinia Virus protein VP39"/>
    <property type="match status" value="1"/>
</dbReference>
<dbReference type="EMBL" id="CP029188">
    <property type="protein sequence ID" value="AWI32706.1"/>
    <property type="molecule type" value="Genomic_DNA"/>
</dbReference>
<sequence length="7053" mass="768459">MVRRMQITNAADRIAARLEAKRTRRPWNPDLHPRDSKGRFIETGGIARLWGGGMARVVRALGGRNVLVENVATRERSTVHASRLTMVARPDGSKPTKSKKKVRDEDERRTADPRRGTGRADDDDEGDQGDTPDDPHDKDDEGEDIGEDVEGVDLGEGPEPEDDDPVLPRGRVFQDGQADEENPQTARFDALPISGGLGRSRARHRHGQGSALRAPGPKAKGDERRRRFTDSDHAQAATEELVSDYMQPLDQAWDDDWDDDDARSAYEDLSRELSSAIQVNADPNDQVNPAEIDDLPFLAESADDLARRAEEAGKDDIAEAAATLADALELAHTRFEAHGNKPIPRPRANRTHGNAWEPQAIKPAKKAVAAKPQRRRDPNRRFKTLDDVRAHWAGGQLRPFSKSEDAQQKHNAAMPELMDQLDKPQLSRNGHFTIGKLPAKKPTDGPYGWAVIHNDTGMRMVTTSRKAEALDFANRMETAELDGKLIDWDDPNAFDVFNTSQGMDLARRLSGESRQAFADRAAKKRESATSRTQPAPATPEQLDTPQARAAQQIAEQSGAPASSIAVGHVGASTFGDERGRPQNNEELREFWKRGGSDDVPESQRDVMRRLASDPTIKLHLADHRGFAIIERTNRDDEFRFEVRASGTGRSLSGLGTRGIHSYGKFADRDTADRFTLFLASNLRHEDGRTVDWGGPRLNTELSEFRDKDGQRSGKAIWHLAGRFDSERGANDGLAAVQYNRRRDQEEAERQAASAAPEQAAQPDAADSPQTAAADTGDEERTEKPQSRMDAARAAMNEAFTWAGAAQSMDDAPRGGPLVRMLSAAEVADDDEIQHRLKQFDSALEELDRETARQRKLPASERNYLRERIGNARNVIREAIDADQERAEAEGTPSPDSASSTSGEDRPRSQQRNIAAAELDIVLDQMILAQRGTLQDDETSSGQIERARALIDAVRDGEADSAADLGEILAEVEQAIRGRQDGLDESSKRYWLNELAEARNNLMGAEARLAERKPDDKPTRDQPSQQPADTGADRSEQVRQAGPEALGDVPSGSPEVPGQRGGADGVLRDAREPGARPNRRSRRAAASRSAAGDDAGRDGVADAGAQSGDGDRAERGSVPAEGARDGAPGAGRDAAADVDAPRFRPGSQEDLAPSGERGKAKANVAAVQTLRRIQAENRPATEEEQQILARWSGWGALPVVLSDKPNPQDKRFRDEDGQPNPEAYARALKRWESFAEERAEVRALLDDKEWAAARKNTLNAHYTDAALIQPVWDALRSLGFRRGRVLEPGSGSGNFIGHAPDGAEMVGIELDPTSAAISQLLYPDAQIINQPFQDLRLPPDSFDLAVGNVPFGKYKLHDPLDNPGRHHSIHDHFILKSLARVRPGGYVALVTSRYTMDSEDDSARRAMYDMADLVGAVRLPEGAHQRAAGTHVVTDLLLFRRREPSEYRHGRGDDSWLTASKTNIDGHEHAVNDYFQQNPKNILGQLAVGRGQFTDHDLTVRGDSNTLVSLRAALGRIAADAKSDGKGYDASQQNAALSLNLAGDARDGTIARGEGDSFMTVEDGNWVELDVHPGQRAQLGRLLELKGLSNRLIELEASTRQTGETNEMREARAALNRAYDAYVRKHPSPNKPGQRRQFSPPEALARRKAEGLKEVPDEWKLPTALALFEEDPDGHMVFGLDRWDADAKAPRKLNILTERVLQPREIPDRADTPEDAVAIALEQDGGRLELPTVARLLGMDQDAAREALADLAFDDPATGRLESRAAYLSGNVRQKLAEARAAAAEDPKYAVNVAALERVVPRDIRAADIRVKIGAPWVPIDVYEGFLRHLGLSDASVTHFGGNRWAVDGSDKGEIARTVWGVKGRNAYELFDSLLHQKLITITESQKLPDGSTKTYVNQKATSAARNKAKEMAKEFNKWVMADQQRAERLGRIYNDKFNSIALRDYDETPLTLPGVKTGWQMRPHQNAAIRRITQEPTTLLGHVVGAGKTATMVGGAMELRRTGLASKPAIVVPNHMLEQFSREAVQLYPGAKVLAISRKDLHHKKRRKFIAKIAGGDWDVVVLTHDAFNSIPMTPKTQQAYMDKELALLRSQIEKIKARDGDDPSLKQMEQTLANQEEKLKERLETLKDERGIFFENTGIDYLFVDEAHEYKNLRTVSNLPGAAISGSSQATQLHMALGYLREHNASGRVASLATGTPIANSVTEAYVLMRYLAPHILEEAGIDDFDSWAATFGEVVTSLELAADGSGDYREKARFARFFNVPELLLGYRTFADIQTAADLNLPTPPVRAGENGRRGEVIAIPSSVEQRRYVQSLQDEDWIREPGGILKAIGFASRAAIDMRLQGGSGHEGGKLEAAAEQIARIYEEHKDTVYPVSTKDATPQELPGSLQLVFLDEGTPGSTGKIKFDAYEAMRDELVAAGVPREKVRFIHEAKDDKAKAKLFEEARNGKIAVLIGSTQKMGTGTNVQDRAVALHHLSFPWRPADMAQRDGRVERQGNLNVPGVDGTPDDVRIMYYITEGTFDEFRLGTLERKAVFINQMARRDFNAREMEDIGDDAVSMGTFKAIASGNPAIAERALAQGELVDLQRQNADWYEQQQERRDRIARLDGRIESLERALPEMREALAQRQDVSGDNFQATIGGVSYDSRADAAQDLGQRMADIAKDTRHRDGATVPLGEIGGVNFLAEVEYDADGNRMVRLRLDHAPSYTNAATPDTRGLWSARKINDTSGRGAIQSLENLLKSLDADIEKRQKELDQARVTKREAESHLEEGQSPFEEQVASTERRVQALTEMVMHHQEAKKLRERIHEAGEKADPGLRKRLKEVEEETRVLKALADQERARTFKPAPEKPKRAETAQQPAPQQAAVREDGRPRPSSLSESELDSELSSIEEAINQGTADDAAVDRHARLTTERARRARSQPADSTTAEQREGEAASPRGPETGEGTVTLDPAKVRSELNGLAEEGTSDESAGSPGETGTTTTSETSEPTTKAPETEEQPAESAPTPAPTQGTGSRDEAPASGRQAPADRPREASPRAAGEDSQQQPAAGSRPERSSPAGRPTPQPSATDMDDEQLADAIGDLEEELSGFADSTDRLDLARRRRMEQRLFELQEEERRRWTPEPEYDDNGKLVERSRGSVVRDRLEGYGLNNAEVEDLVTRVEDLPAAKPGGYSDEEWERIDAAAAANESYPPTDEQDIIIQGAARRGLNMAVMALAGTGKSSTLKMLSHRMPGKKIVYLAFNRSVAAEAREAQARGEYAKNMLASTANAYAARVADRRLNDRLPSNKKGGFKKLNAQQIADRMRWYDTVRAGGRELSPGGAATVAERMLQQWAKSADAEMGPQHVNAKTEEERRDLFNAVKPLADRMWANLTDPEAGDPERDLTMDFDYIVKQWALGGYKLDADTLFWDEAQDVNPVMEGVVRAALDQGVQVVAVGDSNQAIYGFRGASDALTRLPVDARATLTQSFRFGPAVADVGNRFLRLLGTRMRLRGYDRKDSHLGQLQPGEESMVIARTNAGVALAAVQSLAAGRTVAVSGGVKALQEFVLAARALAAGENTDHAELARFNGMAYDDILEEVKTDPDLQQLASLFSLLEKHGDDIDLLLSSGARPAETELVGDRVWVRMDWNDPEAAGLREWFRSHRTNGVGRITYDANTKRFYYQAGKRTESFTKNGRTINYQVDNKLSLEEAKERIDAHLARVYPQTETEEGRGRLVPEHEKHDVLVTTAHKAKGLESERVRIADDFTGPEETDDGNIDWDTIPDDEALRVAYVAVTRATEVLDPGSLGWVFRAVRDDDPTQPPKGEYRRDFELGDFQPGDEIDFQEEDGTPNIGVVSEIDPPVLSVLSTSDEPGVGGKRQEIGPAQVQRRNGQGRPLLDVASDEELDAVLGEDTARAARESQPNADSAAAPQSEEPTGSPAVPAPAADIITGDQVPPGPGATPYELEKYRRRFNIRYKVGYYVDYRNDDGETVTARVVKTTGNPILRDDAGHEFRADPDWYADRFIAVRADDGSPLPRPTWADTLPEGFRAVSPEEIQPGHAIREGSWADLLWGKRFVMATGTGEDGSTRLYTAHLATIGGVNLGYDPRQLVVLDETEESRQLAEEALRRRDVRKSAKFQGLTLPKKLPAPSDETNAPDAPTPAPKPDNAPDADTSSWGEGDQVLTPQHGAGAIRHIADNGFALVDTDSGMRPIALAELRRPGQDASAAELDRKAEAGAKRERENAWLAAAATSEGAPIESMDGYRLANLDVDAGHGAIMRDGEMVAWIRARGPKGASTWKAQDARGGGPRTPAAAISEGTGENGLYRSIKGAAWSAAYQADSNVDPSHGRGVTRPEDMRGEILGTLLTKAQFRELGDLAKRWANGDDADLRHVANNYYSGPVSANQMRYAADAIDQEADALDLSTADGRRREKLYRRLAQGVRWQARGLEASATMPPPGEPDPFSRRGDAPAPDAAQAADTEVGNGPEEIREKVGEHNGKPVEVGEVQTIPAESRFQRDEVRRSVYLDGERIGSLLHSDAEWTGGDAWRADHDLYGSVGDQWYRQGDFDNPGHAAALALAGEHGKPLLSFPGDRSGRAEPIREWAGVWAEPQPAGVRNVYLDRALAHNGDGWTATADPWQVRFWISTMADVEPSAQYDENTRRSLEEVPQEARQYLAGLVEELRSSVQKAGEELRADLRPLLVDRIATRNGRKKALELRNQLAEERTQKVRELVREQVARARVGAEEHGLSEQQAEDFLVSVVGGDNPDQTTYGIRGEFPEALRPLQAAVADARAYWAAFAGWATQDDSGNWAGMHWENGRRESLGAPMIPAADARSGTGELRIGEAELPRGMRWVRGSELGEGHIFHTVSSARRGTADVFDGMEPPHYVIHTHRNGREGEIRSVSLDSDRGSHTVGAEEWVVLVEKPEPAVRKRAQHRARTDVFTNWGLPKDHETYELGGPDRVAALVARADVAEVANDGSKKEWSVSVDGVDVGRIAHDWGKSPTDYHAESADGQRRTWSDKDLATAGLVAAYDAASRDEQEGNRRDDENDENDGQDGQDDADAERRRRNRRRRRDRDRNRPESGGDTPGGARPVIPRVPGRNRDDDDDDGRDSSGNQDEPRRLEALKNRYRSGEAPVPSGADPERHAQYLRGLASNDSLTLSPGGGLVTWTNTGDTWRFGHAASGLHLEGWEVSGDAIGGREGARRLAGAYEGLRDADGELIDWTSPVLDPERMRAWSDADGMPLAGAVARARQNMIDLRSDESREASGPDAPAAPGRTTESGDAAPRRPGDDSRGRAGTAAVGGAQGTTQGEGQQGADTAAPGATAEPSQYVGNAVHGPQHAGSVDGRRIPTAEELKRYESRGSDRVINEEGERALFGSPEQMRALAEEGFVPGPLMRSDRSGQVWRNGRLIGNLNAPHRYRNDHTDGDPEVWWSELPFGSSGPHFATREAAIAHLVLRDKERGEPDLSIVHPDLARDLSSMDDGRALDGRRGLESLENRPEDMERLQALRDLLAALGRGETPSGNVADDLARLHDELRWLNTHYKQPPTSLKEANIHGPGWLADEIRKHLDVLRPEDPRAQHHEARLNRAAHQALNDLLADGARDRADRVPAGDIREGDIVHLSGRISGRSSGATASRTGYVIGEPQKATLTTDGKRQRAWRITVGGDPWEATRHAIDTETFVIPVDGSGLVLARAEDVNMPFDDHRYGRREGEAPRDTAPARSGNGADREPAGTPAAPGSAADRDQSGDRAEEAQPTSAGGAADNAPSSEGDSSNAPSDQDDRQEADPSAGKRTQGGRPKGEEPASEGDTTPADSAAPEPVGGRPAEWVKVSDLTLGDLVRVDGTTKRGTARTLAGYVVDGPKSIPTTQARRLQDMYRVLIADAPDSRDGKPVWVRPDAAAARATRDDADQFQGSPQTGADSDVLTGRIADRVPTDRNANGLFPGAIVTNDDGREGVVTGASANSVRVQFGDDRTDDDHAPTSLNVTDGGAARPDGWTTGGHRVRPGNIVSDRDGNMLGTVEDVDGDTATVAAPQGMAELPIGDLRVVGDTSNGDGQAPPKVARVESVTAGELKEGDLLVPRNGRPRRITSIRHTGTRTTLDTQDPIAGDIGSLSVPSDAPMRRAVDAEGGAPDFGPEDEPESPEPIVPHEPAPAVAPVNGPTVNPDLSPEERDAITDRGQVPTDDPEAQQAAARIANDLPVTAGQASALAGALREGADASTSEGRAARRAADHLDAAAGNESDGGTGRPEPGTIGAVGVGDTLMLPDEFDPDTMTAYRVVQIQEAPGGMRTLMIEDEDGLRFKRTFASGESLYQLPEPSSDATAAQDDDGDTPATSDPAAPAVPVARVQAGQLRVGDVIDAPLSGAGYRLNDHRRLTVVAPPHRNGWWMSVTVMDGDGNMHDLSLHSGRQVNVFERNRPTPALPPADGNQDASRPSAADRIRADYGDAVVRGVIDNAIQGTTTPGSIHQLREQIAAQLTPESLRSAMSRVRNEARDVIDGADLDDTERDELVSSLRPEAASARQDAVRAVLRTVNDLEPRDGESEEELAARAADLLRLIPEALRNRPDNDRDGDSIDGDSRVDRAVLRHVDDAVGEALADAVRGGELTEERRAAIVAQLAARLAATREETARRIASQVPEGRRPGVFAHALALLVAIARKLLSLLMALLKWLARVVAKAWRAGRNGTRSLRERLARFRRNLMERIKSWPETRRLRRLAAAADLPEHGDGLPLGDRVAHWARLLPAPGRFGQVSRRSRWYRPASRTSLAAGQLPAVRDGVRWAPDRAVDGGPGPQALRHLAAVRAAGQDVDTDVAARLAAAAPELGDDPHGNVRHASGYADAAERRLRDLEAAAAGGATDTDLEIAAARVEAQSARQEATRLQQAYTAALPDAVRDTLAELREMGPGTTATLVTTPDSDRDSVRALTDISQFVPRDWLTPADSRFIGARGGDTGGYDPDSRIATVADLGDGGRRTAAHALLAHLQQHYPDLLAAQEAFHFTRTHSGRVGARRRTSVDVLMARLFRNRTEQGDTGDVVPLGLGTLFSGDWYEDDDLRAFLLGLLATR</sequence>
<feature type="region of interest" description="Disordered" evidence="6">
    <location>
        <begin position="5958"/>
        <end position="5989"/>
    </location>
</feature>
<feature type="region of interest" description="Disordered" evidence="6">
    <location>
        <begin position="883"/>
        <end position="910"/>
    </location>
</feature>
<evidence type="ECO:0000259" key="7">
    <source>
        <dbReference type="SMART" id="SM00487"/>
    </source>
</evidence>
<dbReference type="CDD" id="cd02440">
    <property type="entry name" value="AdoMet_MTases"/>
    <property type="match status" value="1"/>
</dbReference>
<feature type="region of interest" description="Disordered" evidence="6">
    <location>
        <begin position="2833"/>
        <end position="3098"/>
    </location>
</feature>
<feature type="region of interest" description="Disordered" evidence="6">
    <location>
        <begin position="4278"/>
        <end position="4299"/>
    </location>
</feature>
<feature type="region of interest" description="Disordered" evidence="6">
    <location>
        <begin position="3894"/>
        <end position="3944"/>
    </location>
</feature>
<feature type="compositionally biased region" description="Basic residues" evidence="6">
    <location>
        <begin position="5050"/>
        <end position="5059"/>
    </location>
</feature>
<name>A0A2S1T296_9ACTN</name>
<proteinExistence type="predicted"/>
<accession>A0A2S1T296</accession>
<keyword evidence="3" id="KW-0347">Helicase</keyword>
<evidence type="ECO:0000256" key="4">
    <source>
        <dbReference type="ARBA" id="ARBA00022840"/>
    </source>
</evidence>
<feature type="compositionally biased region" description="Low complexity" evidence="6">
    <location>
        <begin position="4451"/>
        <end position="4461"/>
    </location>
</feature>
<feature type="compositionally biased region" description="Acidic residues" evidence="6">
    <location>
        <begin position="3070"/>
        <end position="3087"/>
    </location>
</feature>
<feature type="compositionally biased region" description="Low complexity" evidence="6">
    <location>
        <begin position="1118"/>
        <end position="1132"/>
    </location>
</feature>
<dbReference type="PANTHER" id="PTHR41313:SF1">
    <property type="entry name" value="DNA METHYLASE ADENINE-SPECIFIC DOMAIN-CONTAINING PROTEIN"/>
    <property type="match status" value="1"/>
</dbReference>
<feature type="region of interest" description="Disordered" evidence="6">
    <location>
        <begin position="4107"/>
        <end position="4166"/>
    </location>
</feature>
<feature type="compositionally biased region" description="Basic and acidic residues" evidence="6">
    <location>
        <begin position="5270"/>
        <end position="5280"/>
    </location>
</feature>
<feature type="region of interest" description="Disordered" evidence="6">
    <location>
        <begin position="6405"/>
        <end position="6425"/>
    </location>
</feature>
<feature type="region of interest" description="Disordered" evidence="6">
    <location>
        <begin position="5889"/>
        <end position="5910"/>
    </location>
</feature>
<evidence type="ECO:0000256" key="6">
    <source>
        <dbReference type="SAM" id="MobiDB-lite"/>
    </source>
</evidence>
<feature type="region of interest" description="Disordered" evidence="6">
    <location>
        <begin position="514"/>
        <end position="562"/>
    </location>
</feature>
<feature type="coiled-coil region" evidence="5">
    <location>
        <begin position="2597"/>
        <end position="2624"/>
    </location>
</feature>
<feature type="compositionally biased region" description="Basic and acidic residues" evidence="6">
    <location>
        <begin position="740"/>
        <end position="749"/>
    </location>
</feature>
<feature type="region of interest" description="Disordered" evidence="6">
    <location>
        <begin position="5015"/>
        <end position="5128"/>
    </location>
</feature>
<feature type="domain" description="Helicase ATP-binding" evidence="7">
    <location>
        <begin position="1957"/>
        <end position="2237"/>
    </location>
</feature>
<feature type="region of interest" description="Disordered" evidence="6">
    <location>
        <begin position="6299"/>
        <end position="6328"/>
    </location>
</feature>
<feature type="compositionally biased region" description="Basic and acidic residues" evidence="6">
    <location>
        <begin position="5102"/>
        <end position="5111"/>
    </location>
</feature>
<feature type="compositionally biased region" description="Low complexity" evidence="6">
    <location>
        <begin position="2970"/>
        <end position="2993"/>
    </location>
</feature>
<feature type="compositionally biased region" description="Basic and acidic residues" evidence="6">
    <location>
        <begin position="2903"/>
        <end position="2915"/>
    </location>
</feature>
<dbReference type="SUPFAM" id="SSF52540">
    <property type="entry name" value="P-loop containing nucleoside triphosphate hydrolases"/>
    <property type="match status" value="3"/>
</dbReference>
<feature type="compositionally biased region" description="Low complexity" evidence="6">
    <location>
        <begin position="2857"/>
        <end position="2866"/>
    </location>
</feature>
<feature type="compositionally biased region" description="Basic and acidic residues" evidence="6">
    <location>
        <begin position="5019"/>
        <end position="5031"/>
    </location>
</feature>
<feature type="region of interest" description="Disordered" evidence="6">
    <location>
        <begin position="6199"/>
        <end position="6245"/>
    </location>
</feature>
<feature type="compositionally biased region" description="Low complexity" evidence="6">
    <location>
        <begin position="5719"/>
        <end position="5728"/>
    </location>
</feature>
<feature type="compositionally biased region" description="Basic and acidic residues" evidence="6">
    <location>
        <begin position="5958"/>
        <end position="5967"/>
    </location>
</feature>
<keyword evidence="9" id="KW-1185">Reference proteome</keyword>
<feature type="compositionally biased region" description="Acidic residues" evidence="6">
    <location>
        <begin position="5032"/>
        <end position="5046"/>
    </location>
</feature>
<dbReference type="GO" id="GO:0003677">
    <property type="term" value="F:DNA binding"/>
    <property type="evidence" value="ECO:0007669"/>
    <property type="project" value="InterPro"/>
</dbReference>